<evidence type="ECO:0000259" key="6">
    <source>
        <dbReference type="PROSITE" id="PS50928"/>
    </source>
</evidence>
<name>A0A2U9IW23_9CREN</name>
<dbReference type="Proteomes" id="UP000247586">
    <property type="component" value="Chromosome"/>
</dbReference>
<feature type="transmembrane region" description="Helical" evidence="5">
    <location>
        <begin position="358"/>
        <end position="381"/>
    </location>
</feature>
<proteinExistence type="inferred from homology"/>
<feature type="transmembrane region" description="Helical" evidence="5">
    <location>
        <begin position="498"/>
        <end position="520"/>
    </location>
</feature>
<dbReference type="SUPFAM" id="SSF161098">
    <property type="entry name" value="MetI-like"/>
    <property type="match status" value="2"/>
</dbReference>
<feature type="transmembrane region" description="Helical" evidence="5">
    <location>
        <begin position="324"/>
        <end position="346"/>
    </location>
</feature>
<feature type="transmembrane region" description="Helical" evidence="5">
    <location>
        <begin position="46"/>
        <end position="70"/>
    </location>
</feature>
<evidence type="ECO:0000256" key="2">
    <source>
        <dbReference type="ARBA" id="ARBA00022692"/>
    </source>
</evidence>
<dbReference type="EMBL" id="CP029287">
    <property type="protein sequence ID" value="AWS00237.1"/>
    <property type="molecule type" value="Genomic_DNA"/>
</dbReference>
<comment type="subcellular location">
    <subcellularLocation>
        <location evidence="5">Cell membrane</location>
        <topology evidence="5">Multi-pass membrane protein</topology>
    </subcellularLocation>
    <subcellularLocation>
        <location evidence="1">Membrane</location>
        <topology evidence="1">Multi-pass membrane protein</topology>
    </subcellularLocation>
</comment>
<dbReference type="InterPro" id="IPR000515">
    <property type="entry name" value="MetI-like"/>
</dbReference>
<organism evidence="7 8">
    <name type="scientific">Metallosphaera hakonensis JCM 8857 = DSM 7519</name>
    <dbReference type="NCBI Taxonomy" id="1293036"/>
    <lineage>
        <taxon>Archaea</taxon>
        <taxon>Thermoproteota</taxon>
        <taxon>Thermoprotei</taxon>
        <taxon>Sulfolobales</taxon>
        <taxon>Sulfolobaceae</taxon>
        <taxon>Metallosphaera</taxon>
    </lineage>
</organism>
<dbReference type="GeneID" id="36836020"/>
<dbReference type="PROSITE" id="PS50928">
    <property type="entry name" value="ABC_TM1"/>
    <property type="match status" value="2"/>
</dbReference>
<accession>A0A2U9IW23</accession>
<keyword evidence="4 5" id="KW-0472">Membrane</keyword>
<dbReference type="Gene3D" id="1.10.3720.10">
    <property type="entry name" value="MetI-like"/>
    <property type="match status" value="2"/>
</dbReference>
<comment type="similarity">
    <text evidence="5">Belongs to the binding-protein-dependent transport system permease family.</text>
</comment>
<keyword evidence="3 5" id="KW-1133">Transmembrane helix</keyword>
<reference evidence="8" key="2">
    <citation type="submission" date="2020-03" db="EMBL/GenBank/DDBJ databases">
        <title>Complete Genome Sequences of Extremely Thermoacidophilic, Metal-Mobilizing Type-Strain Members of the Archaeal Family Sulfolobaceae: Acidianus brierleyi DSM-1651T, Acidianus sulfidivorans DSM-18786T, Metallosphaera hakonensis DSM-7519T, and Metallosphaera prunae DSM-10039T.</title>
        <authorList>
            <person name="Counts J.A."/>
            <person name="Kelly R.M."/>
        </authorList>
    </citation>
    <scope>NUCLEOTIDE SEQUENCE [LARGE SCALE GENOMIC DNA]</scope>
    <source>
        <strain evidence="8">HO1-1</strain>
    </source>
</reference>
<keyword evidence="8" id="KW-1185">Reference proteome</keyword>
<evidence type="ECO:0000256" key="3">
    <source>
        <dbReference type="ARBA" id="ARBA00022989"/>
    </source>
</evidence>
<feature type="transmembrane region" description="Helical" evidence="5">
    <location>
        <begin position="187"/>
        <end position="205"/>
    </location>
</feature>
<dbReference type="PANTHER" id="PTHR42744">
    <property type="entry name" value="BINDING-PROTEIN-DEPENDENT TRANSPORT SYSTEMS INNER MEMBRANE COMPONENT"/>
    <property type="match status" value="1"/>
</dbReference>
<feature type="domain" description="ABC transmembrane type-1" evidence="6">
    <location>
        <begin position="12"/>
        <end position="206"/>
    </location>
</feature>
<dbReference type="OrthoDB" id="50379at2157"/>
<dbReference type="STRING" id="1293036.GCA_001315825_02013"/>
<keyword evidence="2 5" id="KW-0812">Transmembrane</keyword>
<protein>
    <submittedName>
        <fullName evidence="7">Sugar ABC transporter permease</fullName>
    </submittedName>
</protein>
<keyword evidence="5" id="KW-0813">Transport</keyword>
<evidence type="ECO:0000256" key="4">
    <source>
        <dbReference type="ARBA" id="ARBA00023136"/>
    </source>
</evidence>
<feature type="transmembrane region" description="Helical" evidence="5">
    <location>
        <begin position="393"/>
        <end position="412"/>
    </location>
</feature>
<dbReference type="GO" id="GO:0055085">
    <property type="term" value="P:transmembrane transport"/>
    <property type="evidence" value="ECO:0007669"/>
    <property type="project" value="InterPro"/>
</dbReference>
<reference evidence="7 8" key="1">
    <citation type="submission" date="2018-05" db="EMBL/GenBank/DDBJ databases">
        <title>Complete Genome Sequences of Extremely Thermoacidophilic, Metal-Mobilizing Type-Strain Members of the Archaeal Family Sulfolobaceae: Acidianus brierleyi DSM-1651T, Acidianus sulfidivorans DSM-18786T, Metallosphaera hakonensis DSM-7519T, and Metallosphaera prunae DSM-10039T.</title>
        <authorList>
            <person name="Counts J.A."/>
            <person name="Kelly R.M."/>
        </authorList>
    </citation>
    <scope>NUCLEOTIDE SEQUENCE [LARGE SCALE GENOMIC DNA]</scope>
    <source>
        <strain evidence="7 8">HO1-1</strain>
    </source>
</reference>
<dbReference type="PANTHER" id="PTHR42744:SF1">
    <property type="entry name" value="BINDING-PROTEIN-DEPENDENT TRANSPORT SYSTEMS INNER MEMBRANE COMPONENT"/>
    <property type="match status" value="1"/>
</dbReference>
<dbReference type="InterPro" id="IPR035906">
    <property type="entry name" value="MetI-like_sf"/>
</dbReference>
<sequence length="540" mass="60442">MFVFLVVALTAVMVTVGRVFITILLSIVTGWLLGYLALKSRAFENVYISISEVLESVPVISFFPVVLIFFVTDIGGQLGTELAVIFLVFTAVVWNIWMGIYQAFKTVPENLHEVAENLRLGFLGKMAKLYIPFSIPRIAANLIPSFADAMFYITVSEVFSVGNSNYAVFGIGSLISNLTMRGLYDQALYALGILAIFVALITLGLREFASFSVQRYGLDTETSTNAMRRGRFRIRYSAKISNAVTPVTKLAKYVIRSKPATIDVDEVDEVKRRPWGRLGIVIAAIFLLGISYSVFTVIRSVEPSTWYELISSTPTDLVLIGLDYLRVAIISVLSLVIAIFFGYWLSIHSKLEKTLIPLIQTVASFPAPAYFPLLFGVTYPFMSSVLGGLTDEFYVLLLGFISTFYYVFYSYWMGIKNMPKEYWEVMDNLNLSFWQKLRRVVVPSSMPYIVAGLTSTINSAWGGLAIGEYWPNIFDGRTLQVHQGLMKELALADSQGNLAVVGWLSIIFAIIVIVYSIFFTRKLMDLAREKYVAEEGIYAA</sequence>
<dbReference type="GO" id="GO:0005886">
    <property type="term" value="C:plasma membrane"/>
    <property type="evidence" value="ECO:0007669"/>
    <property type="project" value="UniProtKB-SubCell"/>
</dbReference>
<dbReference type="Pfam" id="PF00528">
    <property type="entry name" value="BPD_transp_1"/>
    <property type="match status" value="2"/>
</dbReference>
<gene>
    <name evidence="7" type="ORF">DFR87_11720</name>
</gene>
<feature type="transmembrane region" description="Helical" evidence="5">
    <location>
        <begin position="278"/>
        <end position="298"/>
    </location>
</feature>
<feature type="transmembrane region" description="Helical" evidence="5">
    <location>
        <begin position="446"/>
        <end position="466"/>
    </location>
</feature>
<feature type="transmembrane region" description="Helical" evidence="5">
    <location>
        <begin position="82"/>
        <end position="101"/>
    </location>
</feature>
<feature type="transmembrane region" description="Helical" evidence="5">
    <location>
        <begin position="6"/>
        <end position="34"/>
    </location>
</feature>
<dbReference type="AlphaFoldDB" id="A0A2U9IW23"/>
<dbReference type="RefSeq" id="WP_110369577.1">
    <property type="nucleotide sequence ID" value="NZ_CP029287.2"/>
</dbReference>
<dbReference type="KEGG" id="mhk:DFR87_11720"/>
<dbReference type="CDD" id="cd06261">
    <property type="entry name" value="TM_PBP2"/>
    <property type="match status" value="1"/>
</dbReference>
<evidence type="ECO:0000256" key="5">
    <source>
        <dbReference type="RuleBase" id="RU363032"/>
    </source>
</evidence>
<evidence type="ECO:0000256" key="1">
    <source>
        <dbReference type="ARBA" id="ARBA00004141"/>
    </source>
</evidence>
<reference evidence="8" key="3">
    <citation type="submission" date="2020-03" db="EMBL/GenBank/DDBJ databases">
        <title>Sequencing and Assembly of Multiple Reported Metal-Biooxidizing Members of the Extremely Thermoacidophilic Archaeal Family Sulfolobaceae.</title>
        <authorList>
            <person name="Counts J.A."/>
            <person name="Kelly R.M."/>
        </authorList>
    </citation>
    <scope>NUCLEOTIDE SEQUENCE [LARGE SCALE GENOMIC DNA]</scope>
    <source>
        <strain evidence="8">HO1-1</strain>
    </source>
</reference>
<evidence type="ECO:0000313" key="7">
    <source>
        <dbReference type="EMBL" id="AWS00237.1"/>
    </source>
</evidence>
<evidence type="ECO:0000313" key="8">
    <source>
        <dbReference type="Proteomes" id="UP000247586"/>
    </source>
</evidence>
<feature type="domain" description="ABC transmembrane type-1" evidence="6">
    <location>
        <begin position="324"/>
        <end position="519"/>
    </location>
</feature>